<dbReference type="GO" id="GO:0016020">
    <property type="term" value="C:membrane"/>
    <property type="evidence" value="ECO:0007669"/>
    <property type="project" value="UniProtKB-SubCell"/>
</dbReference>
<dbReference type="InterPro" id="IPR058533">
    <property type="entry name" value="Cation_efflux_TM"/>
</dbReference>
<evidence type="ECO:0000256" key="6">
    <source>
        <dbReference type="SAM" id="MobiDB-lite"/>
    </source>
</evidence>
<dbReference type="SUPFAM" id="SSF161111">
    <property type="entry name" value="Cation efflux protein transmembrane domain-like"/>
    <property type="match status" value="1"/>
</dbReference>
<feature type="domain" description="Cation efflux protein transmembrane" evidence="8">
    <location>
        <begin position="41"/>
        <end position="239"/>
    </location>
</feature>
<dbReference type="PANTHER" id="PTHR43840:SF15">
    <property type="entry name" value="MITOCHONDRIAL METAL TRANSPORTER 1-RELATED"/>
    <property type="match status" value="1"/>
</dbReference>
<feature type="region of interest" description="Disordered" evidence="6">
    <location>
        <begin position="1"/>
        <end position="20"/>
    </location>
</feature>
<evidence type="ECO:0000259" key="8">
    <source>
        <dbReference type="Pfam" id="PF01545"/>
    </source>
</evidence>
<dbReference type="EMBL" id="JACHMW010000001">
    <property type="protein sequence ID" value="MBB5847636.1"/>
    <property type="molecule type" value="Genomic_DNA"/>
</dbReference>
<evidence type="ECO:0000256" key="1">
    <source>
        <dbReference type="ARBA" id="ARBA00004141"/>
    </source>
</evidence>
<feature type="transmembrane region" description="Helical" evidence="7">
    <location>
        <begin position="145"/>
        <end position="165"/>
    </location>
</feature>
<gene>
    <name evidence="9" type="ORF">HDA33_000200</name>
</gene>
<evidence type="ECO:0000256" key="4">
    <source>
        <dbReference type="ARBA" id="ARBA00022989"/>
    </source>
</evidence>
<dbReference type="InterPro" id="IPR050291">
    <property type="entry name" value="CDF_Transporter"/>
</dbReference>
<organism evidence="9 10">
    <name type="scientific">Micrococcus endophyticus</name>
    <dbReference type="NCBI Taxonomy" id="455343"/>
    <lineage>
        <taxon>Bacteria</taxon>
        <taxon>Bacillati</taxon>
        <taxon>Actinomycetota</taxon>
        <taxon>Actinomycetes</taxon>
        <taxon>Micrococcales</taxon>
        <taxon>Micrococcaceae</taxon>
        <taxon>Micrococcus</taxon>
    </lineage>
</organism>
<evidence type="ECO:0000313" key="10">
    <source>
        <dbReference type="Proteomes" id="UP000567246"/>
    </source>
</evidence>
<dbReference type="Gene3D" id="1.20.1510.10">
    <property type="entry name" value="Cation efflux protein transmembrane domain"/>
    <property type="match status" value="1"/>
</dbReference>
<reference evidence="9 10" key="1">
    <citation type="submission" date="2020-08" db="EMBL/GenBank/DDBJ databases">
        <title>Sequencing the genomes of 1000 actinobacteria strains.</title>
        <authorList>
            <person name="Klenk H.-P."/>
        </authorList>
    </citation>
    <scope>NUCLEOTIDE SEQUENCE [LARGE SCALE GENOMIC DNA]</scope>
    <source>
        <strain evidence="9 10">DSM 17945</strain>
    </source>
</reference>
<dbReference type="Pfam" id="PF01545">
    <property type="entry name" value="Cation_efflux"/>
    <property type="match status" value="1"/>
</dbReference>
<proteinExistence type="predicted"/>
<dbReference type="Proteomes" id="UP000567246">
    <property type="component" value="Unassembled WGS sequence"/>
</dbReference>
<dbReference type="GO" id="GO:0008324">
    <property type="term" value="F:monoatomic cation transmembrane transporter activity"/>
    <property type="evidence" value="ECO:0007669"/>
    <property type="project" value="InterPro"/>
</dbReference>
<sequence>MTRHASTAHRSPGGRRFGATELPPEIERALQRAVRLEWATLAVLAVTIALVAVVMGSSQAMRAAWIEDLLSLVPPIAFLVAVRVTRRHPTRARPYGSHRSVGVGHLVAAVALSVMGVILVADSALGLVTGEHPPIGTFDLFGHTVWQGWFMMAVMALSIPGPVLLGRAKLKLAEQLHDRVLYADADMNKADWQTGVATVVGVAGIGLGWWWADSAAAIFVGVSIVLDGWRNLREAVGNLADRRATTIDGDRPHPLIDRAEHVAWAQPWVRHAGARVRDEGHVLHVEMFVVPHEGAGATVGRCAQLREEIVALDWKLEDVVVVPVAQLPAEVHGGASGDEQSGEE</sequence>
<evidence type="ECO:0000256" key="7">
    <source>
        <dbReference type="SAM" id="Phobius"/>
    </source>
</evidence>
<keyword evidence="2" id="KW-0813">Transport</keyword>
<keyword evidence="10" id="KW-1185">Reference proteome</keyword>
<feature type="transmembrane region" description="Helical" evidence="7">
    <location>
        <begin position="103"/>
        <end position="125"/>
    </location>
</feature>
<keyword evidence="3 7" id="KW-0812">Transmembrane</keyword>
<feature type="transmembrane region" description="Helical" evidence="7">
    <location>
        <begin position="38"/>
        <end position="57"/>
    </location>
</feature>
<evidence type="ECO:0000313" key="9">
    <source>
        <dbReference type="EMBL" id="MBB5847636.1"/>
    </source>
</evidence>
<protein>
    <submittedName>
        <fullName evidence="9">Cation diffusion facilitator family transporter</fullName>
    </submittedName>
</protein>
<keyword evidence="4 7" id="KW-1133">Transmembrane helix</keyword>
<dbReference type="RefSeq" id="WP_184169930.1">
    <property type="nucleotide sequence ID" value="NZ_BAABAG010000002.1"/>
</dbReference>
<comment type="subcellular location">
    <subcellularLocation>
        <location evidence="1">Membrane</location>
        <topology evidence="1">Multi-pass membrane protein</topology>
    </subcellularLocation>
</comment>
<evidence type="ECO:0000256" key="5">
    <source>
        <dbReference type="ARBA" id="ARBA00023136"/>
    </source>
</evidence>
<evidence type="ECO:0000256" key="3">
    <source>
        <dbReference type="ARBA" id="ARBA00022692"/>
    </source>
</evidence>
<evidence type="ECO:0000256" key="2">
    <source>
        <dbReference type="ARBA" id="ARBA00022448"/>
    </source>
</evidence>
<dbReference type="AlphaFoldDB" id="A0A7W9MZZ0"/>
<accession>A0A7W9MZZ0</accession>
<feature type="transmembrane region" description="Helical" evidence="7">
    <location>
        <begin position="63"/>
        <end position="82"/>
    </location>
</feature>
<comment type="caution">
    <text evidence="9">The sequence shown here is derived from an EMBL/GenBank/DDBJ whole genome shotgun (WGS) entry which is preliminary data.</text>
</comment>
<dbReference type="InterPro" id="IPR027469">
    <property type="entry name" value="Cation_efflux_TMD_sf"/>
</dbReference>
<name>A0A7W9MZZ0_9MICC</name>
<keyword evidence="5 7" id="KW-0472">Membrane</keyword>
<dbReference type="PANTHER" id="PTHR43840">
    <property type="entry name" value="MITOCHONDRIAL METAL TRANSPORTER 1-RELATED"/>
    <property type="match status" value="1"/>
</dbReference>